<comment type="similarity">
    <text evidence="1 4">Belongs to the glycosyl hydrolase 30 family.</text>
</comment>
<dbReference type="GO" id="GO:0016020">
    <property type="term" value="C:membrane"/>
    <property type="evidence" value="ECO:0007669"/>
    <property type="project" value="GOC"/>
</dbReference>
<evidence type="ECO:0000256" key="1">
    <source>
        <dbReference type="ARBA" id="ARBA00005382"/>
    </source>
</evidence>
<dbReference type="InterPro" id="IPR033453">
    <property type="entry name" value="Glyco_hydro_30_TIM-barrel"/>
</dbReference>
<comment type="caution">
    <text evidence="6">The sequence shown here is derived from an EMBL/GenBank/DDBJ whole genome shotgun (WGS) entry which is preliminary data.</text>
</comment>
<sequence length="478" mass="54640">MKKIIIGSLIGIGLFLSSCTEDKSIIHVCTTKTESWVHEESGESLPTDEEVQITINTTKEGQAQVIEGFGACFNELGWTSLSLLSEADRNSIMKELFQPDYGACFTVCRMPVGANDFSRDWYSYNEVAGDFEMKQFSIENDKETLIPFIKKARKFQPNLKLWASPWCPPSWMKYNQHYASAYTGEEYNEKYRNGLPKDKVGYEGTDMFIQDSRYMKSYALYFKKFIRSYSEQGIPIFAVMPQNEFNSAQIFPSCCWTAKGLAKFVGQYLGPVMKEEGVDVMFGTMERANTSLIDTLLQDPKAAPYIKGVGFQWAGKEAIGDIHRRYPEQLLLQTEQECGDGKNCWEGMLHSWDLLKHFLENGVSIYDYWNISLQEGGISRWGWAQNSLVVVNTETRTYRYTYEYYLMKHFSHFIKRGAVLLNLSGTIGDALAFLNTDGSIILLSMEKEGRNKSMIVNINGKQKKVFLKANSLNTWSFK</sequence>
<accession>A0A4S2FLK1</accession>
<dbReference type="PRINTS" id="PR00843">
    <property type="entry name" value="GLHYDRLASE30"/>
</dbReference>
<reference evidence="6 7" key="1">
    <citation type="submission" date="2019-04" db="EMBL/GenBank/DDBJ databases">
        <title>Microbes associate with the intestines of laboratory mice.</title>
        <authorList>
            <person name="Navarre W."/>
            <person name="Wong E."/>
            <person name="Huang K."/>
            <person name="Tropini C."/>
            <person name="Ng K."/>
            <person name="Yu B."/>
        </authorList>
    </citation>
    <scope>NUCLEOTIDE SEQUENCE [LARGE SCALE GENOMIC DNA]</scope>
    <source>
        <strain evidence="6 7">NM22_B1</strain>
    </source>
</reference>
<proteinExistence type="inferred from homology"/>
<dbReference type="RefSeq" id="WP_135951820.1">
    <property type="nucleotide sequence ID" value="NZ_CAOOJZ010000025.1"/>
</dbReference>
<keyword evidence="2" id="KW-0732">Signal</keyword>
<name>A0A4S2FLK1_9BACT</name>
<evidence type="ECO:0000313" key="7">
    <source>
        <dbReference type="Proteomes" id="UP000310760"/>
    </source>
</evidence>
<evidence type="ECO:0000259" key="5">
    <source>
        <dbReference type="Pfam" id="PF02055"/>
    </source>
</evidence>
<keyword evidence="3 4" id="KW-0378">Hydrolase</keyword>
<dbReference type="GO" id="GO:0004348">
    <property type="term" value="F:glucosylceramidase activity"/>
    <property type="evidence" value="ECO:0007669"/>
    <property type="project" value="InterPro"/>
</dbReference>
<dbReference type="PANTHER" id="PTHR11069">
    <property type="entry name" value="GLUCOSYLCERAMIDASE"/>
    <property type="match status" value="1"/>
</dbReference>
<dbReference type="PANTHER" id="PTHR11069:SF23">
    <property type="entry name" value="LYSOSOMAL ACID GLUCOSYLCERAMIDASE"/>
    <property type="match status" value="1"/>
</dbReference>
<dbReference type="EMBL" id="SRYJ01000024">
    <property type="protein sequence ID" value="TGY69861.1"/>
    <property type="molecule type" value="Genomic_DNA"/>
</dbReference>
<dbReference type="SUPFAM" id="SSF51445">
    <property type="entry name" value="(Trans)glycosidases"/>
    <property type="match status" value="1"/>
</dbReference>
<dbReference type="AlphaFoldDB" id="A0A4S2FLK1"/>
<dbReference type="PROSITE" id="PS51257">
    <property type="entry name" value="PROKAR_LIPOPROTEIN"/>
    <property type="match status" value="1"/>
</dbReference>
<dbReference type="Pfam" id="PF02055">
    <property type="entry name" value="Glyco_hydro_30"/>
    <property type="match status" value="1"/>
</dbReference>
<gene>
    <name evidence="6" type="ORF">E5339_11750</name>
</gene>
<keyword evidence="4 6" id="KW-0326">Glycosidase</keyword>
<protein>
    <submittedName>
        <fullName evidence="6">Beta-glycosidase</fullName>
    </submittedName>
</protein>
<dbReference type="InterPro" id="IPR001139">
    <property type="entry name" value="Glyco_hydro_30"/>
</dbReference>
<dbReference type="GO" id="GO:0006680">
    <property type="term" value="P:glucosylceramide catabolic process"/>
    <property type="evidence" value="ECO:0007669"/>
    <property type="project" value="TreeGrafter"/>
</dbReference>
<dbReference type="Gene3D" id="3.20.20.80">
    <property type="entry name" value="Glycosidases"/>
    <property type="match status" value="1"/>
</dbReference>
<evidence type="ECO:0000313" key="6">
    <source>
        <dbReference type="EMBL" id="TGY69861.1"/>
    </source>
</evidence>
<dbReference type="Proteomes" id="UP000310760">
    <property type="component" value="Unassembled WGS sequence"/>
</dbReference>
<evidence type="ECO:0000256" key="2">
    <source>
        <dbReference type="ARBA" id="ARBA00022729"/>
    </source>
</evidence>
<organism evidence="6 7">
    <name type="scientific">Phocaeicola sartorii</name>
    <dbReference type="NCBI Taxonomy" id="671267"/>
    <lineage>
        <taxon>Bacteria</taxon>
        <taxon>Pseudomonadati</taxon>
        <taxon>Bacteroidota</taxon>
        <taxon>Bacteroidia</taxon>
        <taxon>Bacteroidales</taxon>
        <taxon>Bacteroidaceae</taxon>
        <taxon>Phocaeicola</taxon>
    </lineage>
</organism>
<dbReference type="InterPro" id="IPR017853">
    <property type="entry name" value="GH"/>
</dbReference>
<evidence type="ECO:0000256" key="3">
    <source>
        <dbReference type="ARBA" id="ARBA00022801"/>
    </source>
</evidence>
<feature type="domain" description="Glycosyl hydrolase family 30 TIM-barrel" evidence="5">
    <location>
        <begin position="66"/>
        <end position="414"/>
    </location>
</feature>
<evidence type="ECO:0000256" key="4">
    <source>
        <dbReference type="RuleBase" id="RU361188"/>
    </source>
</evidence>